<sequence>MNSTEANLDVNRSTPIYSIGTNFITQWKLQKLKHRTCIGSSTYPECQGYLISNVSNYTDVYFLNSTSDETIDLVGYLFVYGFRFSNEKKTFLILIIQENPYYNIINGKVSLYVCSAFTP</sequence>
<evidence type="ECO:0000313" key="1">
    <source>
        <dbReference type="EMBL" id="CAH2105888.1"/>
    </source>
</evidence>
<dbReference type="AlphaFoldDB" id="A0AAU9V6P9"/>
<comment type="caution">
    <text evidence="1">The sequence shown here is derived from an EMBL/GenBank/DDBJ whole genome shotgun (WGS) entry which is preliminary data.</text>
</comment>
<proteinExistence type="predicted"/>
<gene>
    <name evidence="1" type="ORF">EEDITHA_LOCUS20088</name>
</gene>
<protein>
    <submittedName>
        <fullName evidence="1">Uncharacterized protein</fullName>
    </submittedName>
</protein>
<evidence type="ECO:0000313" key="2">
    <source>
        <dbReference type="Proteomes" id="UP001153954"/>
    </source>
</evidence>
<dbReference type="Proteomes" id="UP001153954">
    <property type="component" value="Unassembled WGS sequence"/>
</dbReference>
<name>A0AAU9V6P9_EUPED</name>
<organism evidence="1 2">
    <name type="scientific">Euphydryas editha</name>
    <name type="common">Edith's checkerspot</name>
    <dbReference type="NCBI Taxonomy" id="104508"/>
    <lineage>
        <taxon>Eukaryota</taxon>
        <taxon>Metazoa</taxon>
        <taxon>Ecdysozoa</taxon>
        <taxon>Arthropoda</taxon>
        <taxon>Hexapoda</taxon>
        <taxon>Insecta</taxon>
        <taxon>Pterygota</taxon>
        <taxon>Neoptera</taxon>
        <taxon>Endopterygota</taxon>
        <taxon>Lepidoptera</taxon>
        <taxon>Glossata</taxon>
        <taxon>Ditrysia</taxon>
        <taxon>Papilionoidea</taxon>
        <taxon>Nymphalidae</taxon>
        <taxon>Nymphalinae</taxon>
        <taxon>Euphydryas</taxon>
    </lineage>
</organism>
<dbReference type="EMBL" id="CAKOGL010000028">
    <property type="protein sequence ID" value="CAH2105888.1"/>
    <property type="molecule type" value="Genomic_DNA"/>
</dbReference>
<reference evidence="1" key="1">
    <citation type="submission" date="2022-03" db="EMBL/GenBank/DDBJ databases">
        <authorList>
            <person name="Tunstrom K."/>
        </authorList>
    </citation>
    <scope>NUCLEOTIDE SEQUENCE</scope>
</reference>
<accession>A0AAU9V6P9</accession>
<keyword evidence="2" id="KW-1185">Reference proteome</keyword>